<protein>
    <submittedName>
        <fullName evidence="3">Unannotated protein</fullName>
    </submittedName>
</protein>
<dbReference type="AlphaFoldDB" id="A0A6J6BWY9"/>
<name>A0A6J6BWY9_9ZZZZ</name>
<evidence type="ECO:0000256" key="2">
    <source>
        <dbReference type="SAM" id="Phobius"/>
    </source>
</evidence>
<evidence type="ECO:0000256" key="1">
    <source>
        <dbReference type="SAM" id="Coils"/>
    </source>
</evidence>
<dbReference type="Pfam" id="PF04977">
    <property type="entry name" value="DivIC"/>
    <property type="match status" value="1"/>
</dbReference>
<organism evidence="3">
    <name type="scientific">freshwater metagenome</name>
    <dbReference type="NCBI Taxonomy" id="449393"/>
    <lineage>
        <taxon>unclassified sequences</taxon>
        <taxon>metagenomes</taxon>
        <taxon>ecological metagenomes</taxon>
    </lineage>
</organism>
<keyword evidence="2" id="KW-0472">Membrane</keyword>
<reference evidence="3" key="1">
    <citation type="submission" date="2020-05" db="EMBL/GenBank/DDBJ databases">
        <authorList>
            <person name="Chiriac C."/>
            <person name="Salcher M."/>
            <person name="Ghai R."/>
            <person name="Kavagutti S V."/>
        </authorList>
    </citation>
    <scope>NUCLEOTIDE SEQUENCE</scope>
</reference>
<keyword evidence="2" id="KW-1133">Transmembrane helix</keyword>
<evidence type="ECO:0000313" key="4">
    <source>
        <dbReference type="EMBL" id="CAB4561844.1"/>
    </source>
</evidence>
<gene>
    <name evidence="3" type="ORF">UFOPK1503_00403</name>
    <name evidence="4" type="ORF">UFOPK1693_00079</name>
</gene>
<evidence type="ECO:0000313" key="3">
    <source>
        <dbReference type="EMBL" id="CAB4543227.1"/>
    </source>
</evidence>
<sequence length="169" mass="19154">MARPRKTEPKVPVALSQGKLLAKSLKLNSSWVSVITIVVLGSFLISPDVEAFLNQRRQIAEMEESIRQAREQVEQMQAERDRWQDPVYIRSQARDRLYYVLPGEVSYLVMDSSGMDFSDTSGTVGAYLAERRRGDEISTEIVAANDNWVDSLLESFLRAAVEQPEEEAE</sequence>
<keyword evidence="1" id="KW-0175">Coiled coil</keyword>
<dbReference type="EMBL" id="CAEZST010000005">
    <property type="protein sequence ID" value="CAB4543227.1"/>
    <property type="molecule type" value="Genomic_DNA"/>
</dbReference>
<accession>A0A6J6BWY9</accession>
<dbReference type="InterPro" id="IPR007060">
    <property type="entry name" value="FtsL/DivIC"/>
</dbReference>
<feature type="coiled-coil region" evidence="1">
    <location>
        <begin position="52"/>
        <end position="86"/>
    </location>
</feature>
<proteinExistence type="predicted"/>
<keyword evidence="2" id="KW-0812">Transmembrane</keyword>
<feature type="transmembrane region" description="Helical" evidence="2">
    <location>
        <begin position="31"/>
        <end position="53"/>
    </location>
</feature>
<dbReference type="EMBL" id="CAEZTO010000001">
    <property type="protein sequence ID" value="CAB4561844.1"/>
    <property type="molecule type" value="Genomic_DNA"/>
</dbReference>